<keyword evidence="3" id="KW-1185">Reference proteome</keyword>
<feature type="region of interest" description="Disordered" evidence="1">
    <location>
        <begin position="119"/>
        <end position="171"/>
    </location>
</feature>
<name>A0ABD2WPZ0_9HYME</name>
<dbReference type="EMBL" id="JBJJXI010000086">
    <property type="protein sequence ID" value="KAL3395023.1"/>
    <property type="molecule type" value="Genomic_DNA"/>
</dbReference>
<dbReference type="AlphaFoldDB" id="A0ABD2WPZ0"/>
<evidence type="ECO:0000313" key="3">
    <source>
        <dbReference type="Proteomes" id="UP001627154"/>
    </source>
</evidence>
<accession>A0ABD2WPZ0</accession>
<dbReference type="Proteomes" id="UP001627154">
    <property type="component" value="Unassembled WGS sequence"/>
</dbReference>
<gene>
    <name evidence="2" type="ORF">TKK_010849</name>
</gene>
<evidence type="ECO:0000313" key="2">
    <source>
        <dbReference type="EMBL" id="KAL3395023.1"/>
    </source>
</evidence>
<feature type="compositionally biased region" description="Basic and acidic residues" evidence="1">
    <location>
        <begin position="126"/>
        <end position="140"/>
    </location>
</feature>
<feature type="compositionally biased region" description="Basic and acidic residues" evidence="1">
    <location>
        <begin position="10"/>
        <end position="20"/>
    </location>
</feature>
<proteinExistence type="predicted"/>
<organism evidence="2 3">
    <name type="scientific">Trichogramma kaykai</name>
    <dbReference type="NCBI Taxonomy" id="54128"/>
    <lineage>
        <taxon>Eukaryota</taxon>
        <taxon>Metazoa</taxon>
        <taxon>Ecdysozoa</taxon>
        <taxon>Arthropoda</taxon>
        <taxon>Hexapoda</taxon>
        <taxon>Insecta</taxon>
        <taxon>Pterygota</taxon>
        <taxon>Neoptera</taxon>
        <taxon>Endopterygota</taxon>
        <taxon>Hymenoptera</taxon>
        <taxon>Apocrita</taxon>
        <taxon>Proctotrupomorpha</taxon>
        <taxon>Chalcidoidea</taxon>
        <taxon>Trichogrammatidae</taxon>
        <taxon>Trichogramma</taxon>
    </lineage>
</organism>
<evidence type="ECO:0000256" key="1">
    <source>
        <dbReference type="SAM" id="MobiDB-lite"/>
    </source>
</evidence>
<feature type="region of interest" description="Disordered" evidence="1">
    <location>
        <begin position="1"/>
        <end position="47"/>
    </location>
</feature>
<comment type="caution">
    <text evidence="2">The sequence shown here is derived from an EMBL/GenBank/DDBJ whole genome shotgun (WGS) entry which is preliminary data.</text>
</comment>
<reference evidence="2 3" key="1">
    <citation type="journal article" date="2024" name="bioRxiv">
        <title>A reference genome for Trichogramma kaykai: A tiny desert-dwelling parasitoid wasp with competing sex-ratio distorters.</title>
        <authorList>
            <person name="Culotta J."/>
            <person name="Lindsey A.R."/>
        </authorList>
    </citation>
    <scope>NUCLEOTIDE SEQUENCE [LARGE SCALE GENOMIC DNA]</scope>
    <source>
        <strain evidence="2 3">KSX58</strain>
    </source>
</reference>
<protein>
    <submittedName>
        <fullName evidence="2">Uncharacterized protein</fullName>
    </submittedName>
</protein>
<feature type="compositionally biased region" description="Basic and acidic residues" evidence="1">
    <location>
        <begin position="30"/>
        <end position="44"/>
    </location>
</feature>
<sequence>MAARIIPDTRYQRYPRDNIPSHHQSSRPYYPEEPRSRPRNDHGPFVRYINNQGEYYDSPQVDYYPEYVEYVEGPEYPQEQPYDGPPREDEHYPWIGYVQTQQPREPRYGQAVPVQHPAYPYSYNRQEYERNQDNGYRRDSGYNLNKAASRPYYPNRNEMPNTRPPYATAGP</sequence>